<feature type="active site" evidence="1">
    <location>
        <position position="240"/>
    </location>
</feature>
<comment type="caution">
    <text evidence="4">The sequence shown here is derived from an EMBL/GenBank/DDBJ whole genome shotgun (WGS) entry which is preliminary data.</text>
</comment>
<evidence type="ECO:0000256" key="2">
    <source>
        <dbReference type="PIRSR" id="PIRSR640198-2"/>
    </source>
</evidence>
<gene>
    <name evidence="4" type="ORF">NX099_10440</name>
</gene>
<dbReference type="Gene3D" id="1.10.3290.10">
    <property type="entry name" value="Fido-like domain"/>
    <property type="match status" value="1"/>
</dbReference>
<keyword evidence="2" id="KW-0067">ATP-binding</keyword>
<evidence type="ECO:0000259" key="3">
    <source>
        <dbReference type="PROSITE" id="PS51459"/>
    </source>
</evidence>
<dbReference type="InterPro" id="IPR003812">
    <property type="entry name" value="Fido"/>
</dbReference>
<feature type="domain" description="Fido" evidence="3">
    <location>
        <begin position="156"/>
        <end position="303"/>
    </location>
</feature>
<dbReference type="Proteomes" id="UP001286376">
    <property type="component" value="Unassembled WGS sequence"/>
</dbReference>
<dbReference type="RefSeq" id="WP_317849079.1">
    <property type="nucleotide sequence ID" value="NZ_JAOTNP010000097.1"/>
</dbReference>
<dbReference type="PANTHER" id="PTHR13504">
    <property type="entry name" value="FIDO DOMAIN-CONTAINING PROTEIN DDB_G0283145"/>
    <property type="match status" value="1"/>
</dbReference>
<protein>
    <submittedName>
        <fullName evidence="4">Fic family protein</fullName>
    </submittedName>
</protein>
<organism evidence="4 5">
    <name type="scientific">Limosilactobacillus reuteri</name>
    <name type="common">Lactobacillus reuteri</name>
    <dbReference type="NCBI Taxonomy" id="1598"/>
    <lineage>
        <taxon>Bacteria</taxon>
        <taxon>Bacillati</taxon>
        <taxon>Bacillota</taxon>
        <taxon>Bacilli</taxon>
        <taxon>Lactobacillales</taxon>
        <taxon>Lactobacillaceae</taxon>
        <taxon>Limosilactobacillus</taxon>
    </lineage>
</organism>
<dbReference type="InterPro" id="IPR040198">
    <property type="entry name" value="Fido_containing"/>
</dbReference>
<keyword evidence="2" id="KW-0547">Nucleotide-binding</keyword>
<dbReference type="AlphaFoldDB" id="A0AAW9A664"/>
<evidence type="ECO:0000313" key="5">
    <source>
        <dbReference type="Proteomes" id="UP001286376"/>
    </source>
</evidence>
<evidence type="ECO:0000256" key="1">
    <source>
        <dbReference type="PIRSR" id="PIRSR640198-1"/>
    </source>
</evidence>
<feature type="binding site" evidence="2">
    <location>
        <begin position="244"/>
        <end position="251"/>
    </location>
    <ligand>
        <name>ATP</name>
        <dbReference type="ChEBI" id="CHEBI:30616"/>
    </ligand>
</feature>
<dbReference type="EMBL" id="JAOTNP010000097">
    <property type="protein sequence ID" value="MDV8947775.1"/>
    <property type="molecule type" value="Genomic_DNA"/>
</dbReference>
<dbReference type="SUPFAM" id="SSF140931">
    <property type="entry name" value="Fic-like"/>
    <property type="match status" value="1"/>
</dbReference>
<dbReference type="PANTHER" id="PTHR13504:SF40">
    <property type="entry name" value="FIDO DOMAIN-CONTAINING PROTEIN"/>
    <property type="match status" value="1"/>
</dbReference>
<sequence length="415" mass="48538">MINKYPSLKGIYYSNPDCYEEELSNRLNNFSTRFSKLKIHPFNVKAKRRIKEKTYEIFYVPTAEIDLLKEQIFYNSKEISKQMTNLPSVANDQLFFNTLIFELQSTNDIEGIRSSKKEIGEAVDNVINKSLQEDKRFEGLVKQYLKLNNGRFNSINKVEEFREIWNELVGDEEKDEMPDGDLFRRAPEEIIDGDKTIHEGDENEKEIINDLQSLLEEMNGHYLPSIEKCFIAHYFYEYIHPFYDGNGRTGRFIACSYLARKLDILTAVSLSSTIAENKDYYYKPFMEMSNVYNHGDATFFITRMMNILLKGQQNILRRINEGLQLLKKAENIIEELNLPAQESEILFLLFQEYIFGSYAPKIPDEGLAKIIGITRYKLNKSLDNLKEQLLIETIKQNPMVHVLSKELRDKVAQLQ</sequence>
<dbReference type="InterPro" id="IPR036597">
    <property type="entry name" value="Fido-like_dom_sf"/>
</dbReference>
<dbReference type="Pfam" id="PF02661">
    <property type="entry name" value="Fic"/>
    <property type="match status" value="1"/>
</dbReference>
<proteinExistence type="predicted"/>
<dbReference type="GO" id="GO:0005524">
    <property type="term" value="F:ATP binding"/>
    <property type="evidence" value="ECO:0007669"/>
    <property type="project" value="UniProtKB-KW"/>
</dbReference>
<evidence type="ECO:0000313" key="4">
    <source>
        <dbReference type="EMBL" id="MDV8947775.1"/>
    </source>
</evidence>
<name>A0AAW9A664_LIMRT</name>
<reference evidence="4 5" key="1">
    <citation type="journal article" date="2022" name="Front. Cell. Infect. Microbiol.">
        <title>The probiotic and immunomodulation effects of Limosilactobacillus reuteri RGW1 isolated from calf feces.</title>
        <authorList>
            <person name="Huang K."/>
            <person name="Shi W."/>
            <person name="Yang B."/>
            <person name="Wang J."/>
        </authorList>
    </citation>
    <scope>NUCLEOTIDE SEQUENCE [LARGE SCALE GENOMIC DNA]</scope>
    <source>
        <strain evidence="4 5">RGW1</strain>
    </source>
</reference>
<dbReference type="PROSITE" id="PS51459">
    <property type="entry name" value="FIDO"/>
    <property type="match status" value="1"/>
</dbReference>
<accession>A0AAW9A664</accession>